<keyword evidence="2" id="KW-1185">Reference proteome</keyword>
<proteinExistence type="predicted"/>
<comment type="caution">
    <text evidence="1">The sequence shown here is derived from an EMBL/GenBank/DDBJ whole genome shotgun (WGS) entry which is preliminary data.</text>
</comment>
<accession>A0ACA9R3Y1</accession>
<dbReference type="Proteomes" id="UP000789525">
    <property type="component" value="Unassembled WGS sequence"/>
</dbReference>
<feature type="non-terminal residue" evidence="1">
    <location>
        <position position="106"/>
    </location>
</feature>
<name>A0ACA9R3Y1_9GLOM</name>
<gene>
    <name evidence="1" type="ORF">ACOLOM_LOCUS14094</name>
</gene>
<evidence type="ECO:0000313" key="2">
    <source>
        <dbReference type="Proteomes" id="UP000789525"/>
    </source>
</evidence>
<dbReference type="EMBL" id="CAJVPT010068139">
    <property type="protein sequence ID" value="CAG8776044.1"/>
    <property type="molecule type" value="Genomic_DNA"/>
</dbReference>
<protein>
    <submittedName>
        <fullName evidence="1">10881_t:CDS:1</fullName>
    </submittedName>
</protein>
<sequence length="106" mass="12479">MDKRVEQLRNEAFWMTFISENFASATYGRPNMIDEMDCDVDVPTIPSGYQPLDERTRLQNFLVQEDESKFRILDTALGNWFHNLPSWLKFEEMMEDPNRTLLNGIG</sequence>
<evidence type="ECO:0000313" key="1">
    <source>
        <dbReference type="EMBL" id="CAG8776044.1"/>
    </source>
</evidence>
<reference evidence="1" key="1">
    <citation type="submission" date="2021-06" db="EMBL/GenBank/DDBJ databases">
        <authorList>
            <person name="Kallberg Y."/>
            <person name="Tangrot J."/>
            <person name="Rosling A."/>
        </authorList>
    </citation>
    <scope>NUCLEOTIDE SEQUENCE</scope>
    <source>
        <strain evidence="1">CL356</strain>
    </source>
</reference>
<organism evidence="1 2">
    <name type="scientific">Acaulospora colombiana</name>
    <dbReference type="NCBI Taxonomy" id="27376"/>
    <lineage>
        <taxon>Eukaryota</taxon>
        <taxon>Fungi</taxon>
        <taxon>Fungi incertae sedis</taxon>
        <taxon>Mucoromycota</taxon>
        <taxon>Glomeromycotina</taxon>
        <taxon>Glomeromycetes</taxon>
        <taxon>Diversisporales</taxon>
        <taxon>Acaulosporaceae</taxon>
        <taxon>Acaulospora</taxon>
    </lineage>
</organism>